<keyword evidence="3 5" id="KW-1005">Bacterial flagellum biogenesis</keyword>
<dbReference type="InterPro" id="IPR005648">
    <property type="entry name" value="FlgD"/>
</dbReference>
<organism evidence="8 9">
    <name type="scientific">Trichlorobacter ammonificans</name>
    <dbReference type="NCBI Taxonomy" id="2916410"/>
    <lineage>
        <taxon>Bacteria</taxon>
        <taxon>Pseudomonadati</taxon>
        <taxon>Thermodesulfobacteriota</taxon>
        <taxon>Desulfuromonadia</taxon>
        <taxon>Geobacterales</taxon>
        <taxon>Geobacteraceae</taxon>
        <taxon>Trichlorobacter</taxon>
    </lineage>
</organism>
<reference evidence="8 9" key="1">
    <citation type="submission" date="2022-03" db="EMBL/GenBank/DDBJ databases">
        <authorList>
            <person name="Koch H."/>
        </authorList>
    </citation>
    <scope>NUCLEOTIDE SEQUENCE [LARGE SCALE GENOMIC DNA]</scope>
    <source>
        <strain evidence="8 9">G1</strain>
    </source>
</reference>
<evidence type="ECO:0000256" key="3">
    <source>
        <dbReference type="ARBA" id="ARBA00022795"/>
    </source>
</evidence>
<evidence type="ECO:0000313" key="8">
    <source>
        <dbReference type="EMBL" id="CAH2029993.1"/>
    </source>
</evidence>
<evidence type="ECO:0000259" key="6">
    <source>
        <dbReference type="Pfam" id="PF13860"/>
    </source>
</evidence>
<dbReference type="Proteomes" id="UP001295463">
    <property type="component" value="Chromosome"/>
</dbReference>
<proteinExistence type="inferred from homology"/>
<dbReference type="EMBL" id="OW150024">
    <property type="protein sequence ID" value="CAH2029993.1"/>
    <property type="molecule type" value="Genomic_DNA"/>
</dbReference>
<keyword evidence="9" id="KW-1185">Reference proteome</keyword>
<name>A0ABM9D6G0_9BACT</name>
<comment type="function">
    <text evidence="4 5">Required for flagellar hook formation. May act as a scaffolding protein.</text>
</comment>
<evidence type="ECO:0000256" key="1">
    <source>
        <dbReference type="ARBA" id="ARBA00010577"/>
    </source>
</evidence>
<gene>
    <name evidence="8" type="ORF">GEAMG1_0171</name>
</gene>
<dbReference type="Pfam" id="PF13861">
    <property type="entry name" value="FLgD_tudor"/>
    <property type="match status" value="1"/>
</dbReference>
<dbReference type="InterPro" id="IPR025963">
    <property type="entry name" value="FLgD_Tudor"/>
</dbReference>
<accession>A0ABM9D6G0</accession>
<dbReference type="RefSeq" id="WP_305730967.1">
    <property type="nucleotide sequence ID" value="NZ_OW150024.1"/>
</dbReference>
<dbReference type="Pfam" id="PF13860">
    <property type="entry name" value="FlgD_ig"/>
    <property type="match status" value="1"/>
</dbReference>
<comment type="similarity">
    <text evidence="1 5">Belongs to the FlgD family.</text>
</comment>
<evidence type="ECO:0000259" key="7">
    <source>
        <dbReference type="Pfam" id="PF13861"/>
    </source>
</evidence>
<evidence type="ECO:0000256" key="5">
    <source>
        <dbReference type="RuleBase" id="RU362076"/>
    </source>
</evidence>
<sequence length="223" mass="23272">MEASATNTASTTTTTAAAEQMKKKLGMDKDDFLKLFVTQLQHQDPLAPQDASAMLQQLSQLTQVEQAYNTTATLEKLLTSQNSSLAMGAVSLIGKQVTADSDQIGFNGSESTTASYQTATTLTGAKLAITNSSGQVVRTIDLGTVNPGTSTYQWDGKDDQGNLQPAGTYTFAVNGTNPLGKQQQAATATTGKADGVSFLNGVAYVSMGPVVIPFSTVVSVKES</sequence>
<dbReference type="Gene3D" id="2.30.30.910">
    <property type="match status" value="1"/>
</dbReference>
<evidence type="ECO:0000313" key="9">
    <source>
        <dbReference type="Proteomes" id="UP001295463"/>
    </source>
</evidence>
<keyword evidence="8" id="KW-0969">Cilium</keyword>
<dbReference type="Pfam" id="PF03963">
    <property type="entry name" value="FlgD"/>
    <property type="match status" value="1"/>
</dbReference>
<dbReference type="InterPro" id="IPR025965">
    <property type="entry name" value="FlgD/Vpr_Ig-like"/>
</dbReference>
<evidence type="ECO:0000256" key="2">
    <source>
        <dbReference type="ARBA" id="ARBA00016013"/>
    </source>
</evidence>
<protein>
    <recommendedName>
        <fullName evidence="2 5">Basal-body rod modification protein FlgD</fullName>
    </recommendedName>
</protein>
<feature type="domain" description="FlgD Tudor-like" evidence="7">
    <location>
        <begin position="85"/>
        <end position="217"/>
    </location>
</feature>
<keyword evidence="8" id="KW-0966">Cell projection</keyword>
<keyword evidence="8" id="KW-0282">Flagellum</keyword>
<evidence type="ECO:0000256" key="4">
    <source>
        <dbReference type="ARBA" id="ARBA00024746"/>
    </source>
</evidence>
<feature type="domain" description="FlgD/Vpr Ig-like" evidence="6">
    <location>
        <begin position="101"/>
        <end position="177"/>
    </location>
</feature>
<dbReference type="Gene3D" id="2.60.40.4070">
    <property type="match status" value="1"/>
</dbReference>